<keyword evidence="2" id="KW-1185">Reference proteome</keyword>
<comment type="caution">
    <text evidence="1">The sequence shown here is derived from an EMBL/GenBank/DDBJ whole genome shotgun (WGS) entry which is preliminary data.</text>
</comment>
<evidence type="ECO:0000313" key="2">
    <source>
        <dbReference type="Proteomes" id="UP000014174"/>
    </source>
</evidence>
<organism evidence="1 2">
    <name type="scientific">Arcticibacter svalbardensis MN12-7</name>
    <dbReference type="NCBI Taxonomy" id="1150600"/>
    <lineage>
        <taxon>Bacteria</taxon>
        <taxon>Pseudomonadati</taxon>
        <taxon>Bacteroidota</taxon>
        <taxon>Sphingobacteriia</taxon>
        <taxon>Sphingobacteriales</taxon>
        <taxon>Sphingobacteriaceae</taxon>
        <taxon>Arcticibacter</taxon>
    </lineage>
</organism>
<dbReference type="Proteomes" id="UP000014174">
    <property type="component" value="Unassembled WGS sequence"/>
</dbReference>
<accession>R9GVH9</accession>
<sequence>MQVLCSGGAVIAVSLPGNARKDRLGNVESASLRRCSTGT</sequence>
<dbReference type="EMBL" id="AQPN01000040">
    <property type="protein sequence ID" value="EOR95857.1"/>
    <property type="molecule type" value="Genomic_DNA"/>
</dbReference>
<proteinExistence type="predicted"/>
<dbReference type="AlphaFoldDB" id="R9GVH9"/>
<evidence type="ECO:0000313" key="1">
    <source>
        <dbReference type="EMBL" id="EOR95857.1"/>
    </source>
</evidence>
<reference evidence="1 2" key="1">
    <citation type="journal article" date="2013" name="Genome Announc.">
        <title>Draft Genome Sequence of Arcticibacter svalbardensis Strain MN12-7T, a Member of the Family Sphingobacteriaceae Isolated from an Arctic Soil Sample.</title>
        <authorList>
            <person name="Shivaji S."/>
            <person name="Ara S."/>
            <person name="Prasad S."/>
            <person name="Manasa B.P."/>
            <person name="Begum Z."/>
            <person name="Singh A."/>
            <person name="Kumar Pinnaka A."/>
        </authorList>
    </citation>
    <scope>NUCLEOTIDE SEQUENCE [LARGE SCALE GENOMIC DNA]</scope>
    <source>
        <strain evidence="1 2">MN12-7</strain>
    </source>
</reference>
<protein>
    <submittedName>
        <fullName evidence="1">Uncharacterized protein</fullName>
    </submittedName>
</protein>
<gene>
    <name evidence="1" type="ORF">ADIARSV_0951</name>
</gene>
<name>R9GVH9_9SPHI</name>